<dbReference type="GO" id="GO:0007283">
    <property type="term" value="P:spermatogenesis"/>
    <property type="evidence" value="ECO:0007669"/>
    <property type="project" value="UniProtKB-KW"/>
</dbReference>
<dbReference type="FunFam" id="2.60.40.790:FF:000067">
    <property type="entry name" value="Tudor domain-containing 12"/>
    <property type="match status" value="1"/>
</dbReference>
<sequence length="1174" mass="133825">MYEVAVLQIQDPSCFWCEILKSNGQDVKEKVEYEQMYDELNCLYAKYYRNVEEIKPACLSVGEFCMIFCEELKSWCRAILNAPACSAEDNLVECFLVDHAIYWPVKKKNIRLPVEACHRLPFRAKKFKLHQIQPVSLCVDICGDKAEFGIAEKWDTAAVEYFKHLLTESVHAEAKVFSVENNVLSVYLYITTTEVTVCVNDELVAKSFACFCSDVKSCEKIMPTSLQDVQPYKEVDNPAQMLWPEIYKTKKMPIFHAGPPINEKTTEMESRNHCEKKSEEKQAWNEKHDFDKLLQIVNPEPIKLSDENDNIQKPRINAPQYPIFVRKTVEQCCTLEFTPLTSDLKKELVRNCYCGPSFTESYSWPSVAQGFDTIVISPDGKKPMNYIPPLLSFLHLASAVYKLLPTRNGPLAAILCSGWKKAHIVYELLLKYNKHTRPLNPMLILVGLKEEQSENLTIRKGCEVIVTTPHSLLRYLKCKGLLLVRLCHLVLDEVDVLFLKAGSQVIEILELFKRSVAVESRECAPQQIVATGTFWHKDMNVLLQYTKEPQVIITRMEQAAVYGSVQQVIQLCLDCEKISVLLRNLDFTPENAQKVLIFVGSDKEAELVHKAVQNHSIYSLVVNKKQVQSFSNVLEQWKKMLSRGTHIVLVVTDEYLPLLEITDATCIIHFSFPDSENVFGLRLYSLLGYIQSKTEQVMPLEDSFSVARSVLLMTEKHIHHSTDILRYLRHTEATIPPELSDLTQGILQANESRKFAKDICRYIKTFGFCRLDSFTCPDCHNLLPPSDLQSEKSSMSTDQYISVLPLQILTPVHFFGRIVIKDDKYTHLLEEINAFYKMPGNQILAQEVNISQIYAMQEGLLYHRVKVFSEKKENGVLNFSVQFIDDGRIDKVRDTQLLQLPSEFEKIPPQSTEFIICRVQPIDNEVEWDPIVQISKLSGFGACINELNVRHEILSTGMGIDNPQHIIHLEELLKKTQVATIQQNSTNRVSDADLSSNNLSTNHCISTSNLDANCSAGDVGLQNKLQYNPLKSNSLHPEVKWFQKDTAVILTIKLRDVTDHACMFYDSRVVFSCCAGAKDYVADLKLSEAILSENCECSMKSGEPVITLMKASNRPWNSLLKEKHPNVSLDFDHWEDSEDSDGFPFVSCKPKCLDKFVIEEVESSEFSESDTESD</sequence>
<dbReference type="Proteomes" id="UP000694892">
    <property type="component" value="Chromosome 4L"/>
</dbReference>
<keyword evidence="10" id="KW-0943">RNA-mediated gene silencing</keyword>
<keyword evidence="3" id="KW-0677">Repeat</keyword>
<dbReference type="GO" id="GO:0005524">
    <property type="term" value="F:ATP binding"/>
    <property type="evidence" value="ECO:0007669"/>
    <property type="project" value="UniProtKB-KW"/>
</dbReference>
<keyword evidence="8" id="KW-0067">ATP-binding</keyword>
<dbReference type="PROSITE" id="PS51192">
    <property type="entry name" value="HELICASE_ATP_BIND_1"/>
    <property type="match status" value="1"/>
</dbReference>
<accession>A0A974D5B9</accession>
<dbReference type="InterPro" id="IPR011545">
    <property type="entry name" value="DEAD/DEAH_box_helicase_dom"/>
</dbReference>
<dbReference type="InterPro" id="IPR014001">
    <property type="entry name" value="Helicase_ATP-bd"/>
</dbReference>
<keyword evidence="11" id="KW-0469">Meiosis</keyword>
<dbReference type="GO" id="GO:0003676">
    <property type="term" value="F:nucleic acid binding"/>
    <property type="evidence" value="ECO:0007669"/>
    <property type="project" value="InterPro"/>
</dbReference>
<keyword evidence="7" id="KW-0347">Helicase</keyword>
<dbReference type="GO" id="GO:0042078">
    <property type="term" value="P:germ-line stem cell division"/>
    <property type="evidence" value="ECO:0007669"/>
    <property type="project" value="TreeGrafter"/>
</dbReference>
<dbReference type="Pfam" id="PF00567">
    <property type="entry name" value="TUDOR"/>
    <property type="match status" value="2"/>
</dbReference>
<dbReference type="Gene3D" id="3.40.50.300">
    <property type="entry name" value="P-loop containing nucleotide triphosphate hydrolases"/>
    <property type="match status" value="2"/>
</dbReference>
<dbReference type="InterPro" id="IPR047390">
    <property type="entry name" value="Tudor_TDRD12_rpt1"/>
</dbReference>
<dbReference type="FunFam" id="3.40.50.300:FF:001517">
    <property type="entry name" value="Putative ATP-dependent RNA helicase TDRD12"/>
    <property type="match status" value="1"/>
</dbReference>
<dbReference type="Gene3D" id="2.60.40.790">
    <property type="match status" value="1"/>
</dbReference>
<keyword evidence="9" id="KW-0744">Spermatogenesis</keyword>
<dbReference type="InterPro" id="IPR035437">
    <property type="entry name" value="SNase_OB-fold_sf"/>
</dbReference>
<dbReference type="InterPro" id="IPR007052">
    <property type="entry name" value="CS_dom"/>
</dbReference>
<evidence type="ECO:0000313" key="16">
    <source>
        <dbReference type="Proteomes" id="UP000694892"/>
    </source>
</evidence>
<dbReference type="FunFam" id="3.40.50.300:FF:001416">
    <property type="entry name" value="Tudor domain containing 12"/>
    <property type="match status" value="1"/>
</dbReference>
<evidence type="ECO:0000256" key="2">
    <source>
        <dbReference type="ARBA" id="ARBA00022473"/>
    </source>
</evidence>
<dbReference type="EMBL" id="CM004472">
    <property type="protein sequence ID" value="OCT84591.1"/>
    <property type="molecule type" value="Genomic_DNA"/>
</dbReference>
<dbReference type="InterPro" id="IPR027417">
    <property type="entry name" value="P-loop_NTPase"/>
</dbReference>
<dbReference type="InterPro" id="IPR008978">
    <property type="entry name" value="HSP20-like_chaperone"/>
</dbReference>
<organism evidence="15 16">
    <name type="scientific">Xenopus laevis</name>
    <name type="common">African clawed frog</name>
    <dbReference type="NCBI Taxonomy" id="8355"/>
    <lineage>
        <taxon>Eukaryota</taxon>
        <taxon>Metazoa</taxon>
        <taxon>Chordata</taxon>
        <taxon>Craniata</taxon>
        <taxon>Vertebrata</taxon>
        <taxon>Euteleostomi</taxon>
        <taxon>Amphibia</taxon>
        <taxon>Batrachia</taxon>
        <taxon>Anura</taxon>
        <taxon>Pipoidea</taxon>
        <taxon>Pipidae</taxon>
        <taxon>Xenopodinae</taxon>
        <taxon>Xenopus</taxon>
        <taxon>Xenopus</taxon>
    </lineage>
</organism>
<evidence type="ECO:0000313" key="15">
    <source>
        <dbReference type="EMBL" id="OCT84591.1"/>
    </source>
</evidence>
<evidence type="ECO:0000256" key="12">
    <source>
        <dbReference type="ARBA" id="ARBA00047984"/>
    </source>
</evidence>
<dbReference type="SUPFAM" id="SSF49764">
    <property type="entry name" value="HSP20-like chaperones"/>
    <property type="match status" value="1"/>
</dbReference>
<keyword evidence="5" id="KW-0221">Differentiation</keyword>
<dbReference type="PANTHER" id="PTHR22655">
    <property type="entry name" value="ATP-DEPENDENT RNA HELICASE TDRD12-RELATED"/>
    <property type="match status" value="1"/>
</dbReference>
<evidence type="ECO:0000256" key="5">
    <source>
        <dbReference type="ARBA" id="ARBA00022782"/>
    </source>
</evidence>
<name>A0A974D5B9_XENLA</name>
<protein>
    <recommendedName>
        <fullName evidence="1">RNA helicase</fullName>
        <ecNumber evidence="1">3.6.4.13</ecNumber>
    </recommendedName>
</protein>
<evidence type="ECO:0000256" key="3">
    <source>
        <dbReference type="ARBA" id="ARBA00022737"/>
    </source>
</evidence>
<evidence type="ECO:0000256" key="4">
    <source>
        <dbReference type="ARBA" id="ARBA00022741"/>
    </source>
</evidence>
<evidence type="ECO:0000256" key="7">
    <source>
        <dbReference type="ARBA" id="ARBA00022806"/>
    </source>
</evidence>
<dbReference type="OMA" id="KMHKEVV"/>
<feature type="domain" description="Helicase ATP-binding" evidence="13">
    <location>
        <begin position="364"/>
        <end position="552"/>
    </location>
</feature>
<evidence type="ECO:0000256" key="11">
    <source>
        <dbReference type="ARBA" id="ARBA00023254"/>
    </source>
</evidence>
<dbReference type="AlphaFoldDB" id="A0A974D5B9"/>
<feature type="domain" description="CS" evidence="14">
    <location>
        <begin position="1034"/>
        <end position="1120"/>
    </location>
</feature>
<evidence type="ECO:0000256" key="8">
    <source>
        <dbReference type="ARBA" id="ARBA00022840"/>
    </source>
</evidence>
<dbReference type="GO" id="GO:0051321">
    <property type="term" value="P:meiotic cell cycle"/>
    <property type="evidence" value="ECO:0007669"/>
    <property type="project" value="UniProtKB-KW"/>
</dbReference>
<evidence type="ECO:0000256" key="1">
    <source>
        <dbReference type="ARBA" id="ARBA00012552"/>
    </source>
</evidence>
<keyword evidence="6" id="KW-0378">Hydrolase</keyword>
<dbReference type="SUPFAM" id="SSF63748">
    <property type="entry name" value="Tudor/PWWP/MBT"/>
    <property type="match status" value="2"/>
</dbReference>
<dbReference type="Gene3D" id="2.40.50.90">
    <property type="match status" value="1"/>
</dbReference>
<gene>
    <name evidence="15" type="ORF">XELAEV_18022744mg</name>
</gene>
<evidence type="ECO:0000256" key="10">
    <source>
        <dbReference type="ARBA" id="ARBA00023158"/>
    </source>
</evidence>
<dbReference type="PANTHER" id="PTHR22655:SF2">
    <property type="entry name" value="ATP-DEPENDENT RNA HELICASE TDRD12-RELATED"/>
    <property type="match status" value="1"/>
</dbReference>
<comment type="catalytic activity">
    <reaction evidence="12">
        <text>ATP + H2O = ADP + phosphate + H(+)</text>
        <dbReference type="Rhea" id="RHEA:13065"/>
        <dbReference type="ChEBI" id="CHEBI:15377"/>
        <dbReference type="ChEBI" id="CHEBI:15378"/>
        <dbReference type="ChEBI" id="CHEBI:30616"/>
        <dbReference type="ChEBI" id="CHEBI:43474"/>
        <dbReference type="ChEBI" id="CHEBI:456216"/>
        <dbReference type="EC" id="3.6.4.13"/>
    </reaction>
</comment>
<reference evidence="16" key="1">
    <citation type="journal article" date="2016" name="Nature">
        <title>Genome evolution in the allotetraploid frog Xenopus laevis.</title>
        <authorList>
            <person name="Session A.M."/>
            <person name="Uno Y."/>
            <person name="Kwon T."/>
            <person name="Chapman J.A."/>
            <person name="Toyoda A."/>
            <person name="Takahashi S."/>
            <person name="Fukui A."/>
            <person name="Hikosaka A."/>
            <person name="Suzuki A."/>
            <person name="Kondo M."/>
            <person name="van Heeringen S.J."/>
            <person name="Quigley I."/>
            <person name="Heinz S."/>
            <person name="Ogino H."/>
            <person name="Ochi H."/>
            <person name="Hellsten U."/>
            <person name="Lyons J.B."/>
            <person name="Simakov O."/>
            <person name="Putnam N."/>
            <person name="Stites J."/>
            <person name="Kuroki Y."/>
            <person name="Tanaka T."/>
            <person name="Michiue T."/>
            <person name="Watanabe M."/>
            <person name="Bogdanovic O."/>
            <person name="Lister R."/>
            <person name="Georgiou G."/>
            <person name="Paranjpe S.S."/>
            <person name="van Kruijsbergen I."/>
            <person name="Shu S."/>
            <person name="Carlson J."/>
            <person name="Kinoshita T."/>
            <person name="Ohta Y."/>
            <person name="Mawaribuchi S."/>
            <person name="Jenkins J."/>
            <person name="Grimwood J."/>
            <person name="Schmutz J."/>
            <person name="Mitros T."/>
            <person name="Mozaffari S.V."/>
            <person name="Suzuki Y."/>
            <person name="Haramoto Y."/>
            <person name="Yamamoto T.S."/>
            <person name="Takagi C."/>
            <person name="Heald R."/>
            <person name="Miller K."/>
            <person name="Haudenschild C."/>
            <person name="Kitzman J."/>
            <person name="Nakayama T."/>
            <person name="Izutsu Y."/>
            <person name="Robert J."/>
            <person name="Fortriede J."/>
            <person name="Burns K."/>
            <person name="Lotay V."/>
            <person name="Karimi K."/>
            <person name="Yasuoka Y."/>
            <person name="Dichmann D.S."/>
            <person name="Flajnik M.F."/>
            <person name="Houston D.W."/>
            <person name="Shendure J."/>
            <person name="DuPasquier L."/>
            <person name="Vize P.D."/>
            <person name="Zorn A.M."/>
            <person name="Ito M."/>
            <person name="Marcotte E.M."/>
            <person name="Wallingford J.B."/>
            <person name="Ito Y."/>
            <person name="Asashima M."/>
            <person name="Ueno N."/>
            <person name="Matsuda Y."/>
            <person name="Veenstra G.J."/>
            <person name="Fujiyama A."/>
            <person name="Harland R.M."/>
            <person name="Taira M."/>
            <person name="Rokhsar D.S."/>
        </authorList>
    </citation>
    <scope>NUCLEOTIDE SEQUENCE [LARGE SCALE GENOMIC DNA]</scope>
    <source>
        <strain evidence="16">J</strain>
    </source>
</reference>
<evidence type="ECO:0000259" key="13">
    <source>
        <dbReference type="PROSITE" id="PS51192"/>
    </source>
</evidence>
<dbReference type="PROSITE" id="PS51203">
    <property type="entry name" value="CS"/>
    <property type="match status" value="1"/>
</dbReference>
<dbReference type="GO" id="GO:0003724">
    <property type="term" value="F:RNA helicase activity"/>
    <property type="evidence" value="ECO:0007669"/>
    <property type="project" value="UniProtKB-EC"/>
</dbReference>
<proteinExistence type="predicted"/>
<dbReference type="Gene3D" id="2.30.30.140">
    <property type="match status" value="2"/>
</dbReference>
<dbReference type="GO" id="GO:0016787">
    <property type="term" value="F:hydrolase activity"/>
    <property type="evidence" value="ECO:0007669"/>
    <property type="project" value="UniProtKB-KW"/>
</dbReference>
<keyword evidence="4" id="KW-0547">Nucleotide-binding</keyword>
<keyword evidence="2" id="KW-0217">Developmental protein</keyword>
<dbReference type="CDD" id="cd20435">
    <property type="entry name" value="Tudor_TDRD12_rpt2"/>
    <property type="match status" value="1"/>
</dbReference>
<evidence type="ECO:0000256" key="6">
    <source>
        <dbReference type="ARBA" id="ARBA00022801"/>
    </source>
</evidence>
<dbReference type="CDD" id="cd20434">
    <property type="entry name" value="Tudor_TDRD12_rpt1"/>
    <property type="match status" value="1"/>
</dbReference>
<evidence type="ECO:0000259" key="14">
    <source>
        <dbReference type="PROSITE" id="PS51203"/>
    </source>
</evidence>
<dbReference type="SUPFAM" id="SSF52540">
    <property type="entry name" value="P-loop containing nucleoside triphosphate hydrolases"/>
    <property type="match status" value="2"/>
</dbReference>
<evidence type="ECO:0000256" key="9">
    <source>
        <dbReference type="ARBA" id="ARBA00022871"/>
    </source>
</evidence>
<dbReference type="Pfam" id="PF00270">
    <property type="entry name" value="DEAD"/>
    <property type="match status" value="1"/>
</dbReference>
<dbReference type="EC" id="3.6.4.13" evidence="1"/>
<dbReference type="InterPro" id="IPR002999">
    <property type="entry name" value="Tudor"/>
</dbReference>
<dbReference type="GO" id="GO:0031047">
    <property type="term" value="P:regulatory ncRNA-mediated gene silencing"/>
    <property type="evidence" value="ECO:0007669"/>
    <property type="project" value="UniProtKB-KW"/>
</dbReference>